<dbReference type="EMBL" id="UZAN01060509">
    <property type="protein sequence ID" value="VDP92701.1"/>
    <property type="molecule type" value="Genomic_DNA"/>
</dbReference>
<feature type="region of interest" description="Disordered" evidence="1">
    <location>
        <begin position="1"/>
        <end position="21"/>
    </location>
</feature>
<reference evidence="2 3" key="1">
    <citation type="submission" date="2018-11" db="EMBL/GenBank/DDBJ databases">
        <authorList>
            <consortium name="Pathogen Informatics"/>
        </authorList>
    </citation>
    <scope>NUCLEOTIDE SEQUENCE [LARGE SCALE GENOMIC DNA]</scope>
    <source>
        <strain evidence="2 3">Egypt</strain>
    </source>
</reference>
<evidence type="ECO:0000313" key="2">
    <source>
        <dbReference type="EMBL" id="VDP92701.1"/>
    </source>
</evidence>
<feature type="region of interest" description="Disordered" evidence="1">
    <location>
        <begin position="115"/>
        <end position="154"/>
    </location>
</feature>
<feature type="region of interest" description="Disordered" evidence="1">
    <location>
        <begin position="168"/>
        <end position="209"/>
    </location>
</feature>
<dbReference type="AlphaFoldDB" id="A0A3P8HDY6"/>
<proteinExistence type="predicted"/>
<feature type="compositionally biased region" description="Low complexity" evidence="1">
    <location>
        <begin position="176"/>
        <end position="199"/>
    </location>
</feature>
<organism evidence="2 3">
    <name type="scientific">Echinostoma caproni</name>
    <dbReference type="NCBI Taxonomy" id="27848"/>
    <lineage>
        <taxon>Eukaryota</taxon>
        <taxon>Metazoa</taxon>
        <taxon>Spiralia</taxon>
        <taxon>Lophotrochozoa</taxon>
        <taxon>Platyhelminthes</taxon>
        <taxon>Trematoda</taxon>
        <taxon>Digenea</taxon>
        <taxon>Plagiorchiida</taxon>
        <taxon>Echinostomata</taxon>
        <taxon>Echinostomatoidea</taxon>
        <taxon>Echinostomatidae</taxon>
        <taxon>Echinostoma</taxon>
    </lineage>
</organism>
<gene>
    <name evidence="2" type="ORF">ECPE_LOCUS15429</name>
</gene>
<keyword evidence="3" id="KW-1185">Reference proteome</keyword>
<sequence>MSGSRAAWSLTTESGDDSTISGEGEKKGYRFFKIKSTGVNANGGRELALGGLEFYGTVCAAHDSGDTNLLQYLDGIISSDRSSEGIRRFLRHIRSQDSTDDESLSQFMWPKKLSPGASPVVCDVTSSQTQEVSAAVHESGETNQPNEDPNLVPPSAKWTRAAVSEMAIEPQQRGRPSAPQPSGQQLQQSSGDDNSNDSATKTVLDKASNPIVADTIPSIERMHHHHHAHSALGFLDQSAGADLSRSQTTVCLLHLLFKDVLAYAVTCVSSQVSSSFMLPDR</sequence>
<evidence type="ECO:0000313" key="3">
    <source>
        <dbReference type="Proteomes" id="UP000272942"/>
    </source>
</evidence>
<accession>A0A3P8HDY6</accession>
<name>A0A3P8HDY6_9TREM</name>
<evidence type="ECO:0000256" key="1">
    <source>
        <dbReference type="SAM" id="MobiDB-lite"/>
    </source>
</evidence>
<protein>
    <submittedName>
        <fullName evidence="2">Uncharacterized protein</fullName>
    </submittedName>
</protein>
<dbReference type="Proteomes" id="UP000272942">
    <property type="component" value="Unassembled WGS sequence"/>
</dbReference>